<name>A0ABR2K7E2_9EUKA</name>
<protein>
    <recommendedName>
        <fullName evidence="10">Myb-like DNA-binding domain containing protein</fullName>
    </recommendedName>
</protein>
<evidence type="ECO:0000256" key="5">
    <source>
        <dbReference type="SAM" id="MobiDB-lite"/>
    </source>
</evidence>
<dbReference type="PANTHER" id="PTHR46621:SF1">
    <property type="entry name" value="SNRNA-ACTIVATING PROTEIN COMPLEX SUBUNIT 4"/>
    <property type="match status" value="1"/>
</dbReference>
<dbReference type="InterPro" id="IPR001005">
    <property type="entry name" value="SANT/Myb"/>
</dbReference>
<feature type="compositionally biased region" description="Low complexity" evidence="5">
    <location>
        <begin position="1"/>
        <end position="34"/>
    </location>
</feature>
<dbReference type="CDD" id="cd00167">
    <property type="entry name" value="SANT"/>
    <property type="match status" value="2"/>
</dbReference>
<feature type="domain" description="HTH myb-type" evidence="7">
    <location>
        <begin position="101"/>
        <end position="148"/>
    </location>
</feature>
<sequence>MSSTIASSDASAPSSPETSDLPQQNESANNQNQEKVSKHRPSYFTPKIKFSPHEDMLLLHAVQSLGTGDWHIIASRVPGRNARQCRERWNNYVNPALISAPWTAEEDCFLMEKYQELGPRWRTIASYFASRSTNSIKNRFTILQRRQKKKNSKKSKEKQSAQKSSSSNFNSQQVSSCSSSSSSLMTPSINNNIPNSFFFSKNNNSALSSTTSSPPDPNMNKTTYDDFIIIDELDTNKTEDENKSQNQDPLHFLDNLKEIDSIFWENGFDDYSLGWLDTNFM</sequence>
<dbReference type="Gene3D" id="1.10.10.60">
    <property type="entry name" value="Homeodomain-like"/>
    <property type="match status" value="2"/>
</dbReference>
<keyword evidence="1" id="KW-0805">Transcription regulation</keyword>
<evidence type="ECO:0000259" key="6">
    <source>
        <dbReference type="PROSITE" id="PS50090"/>
    </source>
</evidence>
<evidence type="ECO:0000313" key="8">
    <source>
        <dbReference type="EMBL" id="KAK8887047.1"/>
    </source>
</evidence>
<organism evidence="8 9">
    <name type="scientific">Tritrichomonas musculus</name>
    <dbReference type="NCBI Taxonomy" id="1915356"/>
    <lineage>
        <taxon>Eukaryota</taxon>
        <taxon>Metamonada</taxon>
        <taxon>Parabasalia</taxon>
        <taxon>Tritrichomonadida</taxon>
        <taxon>Tritrichomonadidae</taxon>
        <taxon>Tritrichomonas</taxon>
    </lineage>
</organism>
<feature type="domain" description="Myb-like" evidence="6">
    <location>
        <begin position="49"/>
        <end position="93"/>
    </location>
</feature>
<feature type="domain" description="Myb-like" evidence="6">
    <location>
        <begin position="94"/>
        <end position="144"/>
    </location>
</feature>
<keyword evidence="4" id="KW-0539">Nucleus</keyword>
<gene>
    <name evidence="8" type="ORF">M9Y10_038083</name>
</gene>
<evidence type="ECO:0008006" key="10">
    <source>
        <dbReference type="Google" id="ProtNLM"/>
    </source>
</evidence>
<keyword evidence="3" id="KW-0804">Transcription</keyword>
<reference evidence="8 9" key="1">
    <citation type="submission" date="2024-04" db="EMBL/GenBank/DDBJ databases">
        <title>Tritrichomonas musculus Genome.</title>
        <authorList>
            <person name="Alves-Ferreira E."/>
            <person name="Grigg M."/>
            <person name="Lorenzi H."/>
            <person name="Galac M."/>
        </authorList>
    </citation>
    <scope>NUCLEOTIDE SEQUENCE [LARGE SCALE GENOMIC DNA]</scope>
    <source>
        <strain evidence="8 9">EAF2021</strain>
    </source>
</reference>
<dbReference type="PROSITE" id="PS50090">
    <property type="entry name" value="MYB_LIKE"/>
    <property type="match status" value="2"/>
</dbReference>
<dbReference type="SMART" id="SM00717">
    <property type="entry name" value="SANT"/>
    <property type="match status" value="2"/>
</dbReference>
<feature type="region of interest" description="Disordered" evidence="5">
    <location>
        <begin position="1"/>
        <end position="41"/>
    </location>
</feature>
<dbReference type="PANTHER" id="PTHR46621">
    <property type="entry name" value="SNRNA-ACTIVATING PROTEIN COMPLEX SUBUNIT 4"/>
    <property type="match status" value="1"/>
</dbReference>
<dbReference type="InterPro" id="IPR009057">
    <property type="entry name" value="Homeodomain-like_sf"/>
</dbReference>
<evidence type="ECO:0000256" key="4">
    <source>
        <dbReference type="ARBA" id="ARBA00023242"/>
    </source>
</evidence>
<comment type="caution">
    <text evidence="8">The sequence shown here is derived from an EMBL/GenBank/DDBJ whole genome shotgun (WGS) entry which is preliminary data.</text>
</comment>
<dbReference type="EMBL" id="JAPFFF010000006">
    <property type="protein sequence ID" value="KAK8887047.1"/>
    <property type="molecule type" value="Genomic_DNA"/>
</dbReference>
<feature type="region of interest" description="Disordered" evidence="5">
    <location>
        <begin position="144"/>
        <end position="174"/>
    </location>
</feature>
<dbReference type="InterPro" id="IPR051575">
    <property type="entry name" value="Myb-like_DNA-bd"/>
</dbReference>
<feature type="domain" description="HTH myb-type" evidence="7">
    <location>
        <begin position="49"/>
        <end position="97"/>
    </location>
</feature>
<dbReference type="PROSITE" id="PS51294">
    <property type="entry name" value="HTH_MYB"/>
    <property type="match status" value="2"/>
</dbReference>
<evidence type="ECO:0000256" key="3">
    <source>
        <dbReference type="ARBA" id="ARBA00023163"/>
    </source>
</evidence>
<evidence type="ECO:0000256" key="2">
    <source>
        <dbReference type="ARBA" id="ARBA00023125"/>
    </source>
</evidence>
<evidence type="ECO:0000259" key="7">
    <source>
        <dbReference type="PROSITE" id="PS51294"/>
    </source>
</evidence>
<feature type="compositionally biased region" description="Basic residues" evidence="5">
    <location>
        <begin position="145"/>
        <end position="156"/>
    </location>
</feature>
<keyword evidence="2" id="KW-0238">DNA-binding</keyword>
<feature type="compositionally biased region" description="Low complexity" evidence="5">
    <location>
        <begin position="161"/>
        <end position="174"/>
    </location>
</feature>
<keyword evidence="9" id="KW-1185">Reference proteome</keyword>
<evidence type="ECO:0000256" key="1">
    <source>
        <dbReference type="ARBA" id="ARBA00023015"/>
    </source>
</evidence>
<dbReference type="Pfam" id="PF00249">
    <property type="entry name" value="Myb_DNA-binding"/>
    <property type="match status" value="2"/>
</dbReference>
<dbReference type="Proteomes" id="UP001470230">
    <property type="component" value="Unassembled WGS sequence"/>
</dbReference>
<evidence type="ECO:0000313" key="9">
    <source>
        <dbReference type="Proteomes" id="UP001470230"/>
    </source>
</evidence>
<dbReference type="InterPro" id="IPR017930">
    <property type="entry name" value="Myb_dom"/>
</dbReference>
<proteinExistence type="predicted"/>
<dbReference type="SUPFAM" id="SSF46689">
    <property type="entry name" value="Homeodomain-like"/>
    <property type="match status" value="1"/>
</dbReference>
<accession>A0ABR2K7E2</accession>